<sequence length="273" mass="31740">MDFQTNYITPDIKLACYSDKPFKAEALFDDHMLIWIIAGGAKIIQADEMYAFQAGDIFLIPRNQLSSVIIYPKDGQPHKSVAMHLPERRLRKFYEGITPAAPTVVSHKIRYFEQHPLLKSCFASLIPYFEVEEKFPENIASLKIQEAISILRVIDPGIDGILANFDEPGKIDLPGFMEKNYMFNMPMQKFSYLTGRSLSTFNRDFKKHYHVTPQRWLTQKRLELAHYQIREKRRKPVEVYLEVGFEDLSHFSLAFKKQFGYPPTNLVNHSARS</sequence>
<dbReference type="SUPFAM" id="SSF46689">
    <property type="entry name" value="Homeodomain-like"/>
    <property type="match status" value="1"/>
</dbReference>
<keyword evidence="1" id="KW-0805">Transcription regulation</keyword>
<evidence type="ECO:0000256" key="3">
    <source>
        <dbReference type="ARBA" id="ARBA00023163"/>
    </source>
</evidence>
<protein>
    <submittedName>
        <fullName evidence="5">AraC family transcriptional regulator</fullName>
    </submittedName>
</protein>
<reference evidence="5 6" key="1">
    <citation type="submission" date="2021-05" db="EMBL/GenBank/DDBJ databases">
        <title>A Polyphasic approach of four new species of the genus Ohtaekwangia: Ohtaekwangia histidinii sp. nov., Ohtaekwangia cretensis sp. nov., Ohtaekwangia indiensis sp. nov., Ohtaekwangia reichenbachii sp. nov. from diverse environment.</title>
        <authorList>
            <person name="Octaviana S."/>
        </authorList>
    </citation>
    <scope>NUCLEOTIDE SEQUENCE [LARGE SCALE GENOMIC DNA]</scope>
    <source>
        <strain evidence="5 6">PWU37</strain>
    </source>
</reference>
<keyword evidence="2" id="KW-0238">DNA-binding</keyword>
<keyword evidence="6" id="KW-1185">Reference proteome</keyword>
<dbReference type="InterPro" id="IPR018060">
    <property type="entry name" value="HTH_AraC"/>
</dbReference>
<dbReference type="Gene3D" id="1.10.10.60">
    <property type="entry name" value="Homeodomain-like"/>
    <property type="match status" value="1"/>
</dbReference>
<dbReference type="AlphaFoldDB" id="A0AAP2D6L3"/>
<dbReference type="PANTHER" id="PTHR46796">
    <property type="entry name" value="HTH-TYPE TRANSCRIPTIONAL ACTIVATOR RHAS-RELATED"/>
    <property type="match status" value="1"/>
</dbReference>
<dbReference type="GO" id="GO:0043565">
    <property type="term" value="F:sequence-specific DNA binding"/>
    <property type="evidence" value="ECO:0007669"/>
    <property type="project" value="InterPro"/>
</dbReference>
<dbReference type="Pfam" id="PF22200">
    <property type="entry name" value="ExsA_N"/>
    <property type="match status" value="1"/>
</dbReference>
<keyword evidence="3" id="KW-0804">Transcription</keyword>
<dbReference type="InterPro" id="IPR009057">
    <property type="entry name" value="Homeodomain-like_sf"/>
</dbReference>
<gene>
    <name evidence="5" type="ORF">KK078_07170</name>
</gene>
<dbReference type="InterPro" id="IPR054015">
    <property type="entry name" value="ExsA-like_N"/>
</dbReference>
<accession>A0AAP2D6L3</accession>
<evidence type="ECO:0000313" key="6">
    <source>
        <dbReference type="Proteomes" id="UP001319180"/>
    </source>
</evidence>
<dbReference type="Proteomes" id="UP001319180">
    <property type="component" value="Unassembled WGS sequence"/>
</dbReference>
<evidence type="ECO:0000313" key="5">
    <source>
        <dbReference type="EMBL" id="MBT1686328.1"/>
    </source>
</evidence>
<dbReference type="InterPro" id="IPR050204">
    <property type="entry name" value="AraC_XylS_family_regulators"/>
</dbReference>
<feature type="domain" description="HTH araC/xylS-type" evidence="4">
    <location>
        <begin position="171"/>
        <end position="269"/>
    </location>
</feature>
<name>A0AAP2D6L3_9BACT</name>
<dbReference type="Pfam" id="PF12833">
    <property type="entry name" value="HTH_18"/>
    <property type="match status" value="1"/>
</dbReference>
<evidence type="ECO:0000256" key="1">
    <source>
        <dbReference type="ARBA" id="ARBA00023015"/>
    </source>
</evidence>
<dbReference type="EMBL" id="JAHESC010000007">
    <property type="protein sequence ID" value="MBT1686328.1"/>
    <property type="molecule type" value="Genomic_DNA"/>
</dbReference>
<comment type="caution">
    <text evidence="5">The sequence shown here is derived from an EMBL/GenBank/DDBJ whole genome shotgun (WGS) entry which is preliminary data.</text>
</comment>
<dbReference type="PROSITE" id="PS01124">
    <property type="entry name" value="HTH_ARAC_FAMILY_2"/>
    <property type="match status" value="1"/>
</dbReference>
<dbReference type="SMART" id="SM00342">
    <property type="entry name" value="HTH_ARAC"/>
    <property type="match status" value="1"/>
</dbReference>
<proteinExistence type="predicted"/>
<dbReference type="GO" id="GO:0003700">
    <property type="term" value="F:DNA-binding transcription factor activity"/>
    <property type="evidence" value="ECO:0007669"/>
    <property type="project" value="InterPro"/>
</dbReference>
<dbReference type="RefSeq" id="WP_254089569.1">
    <property type="nucleotide sequence ID" value="NZ_JAHESC010000007.1"/>
</dbReference>
<organism evidence="5 6">
    <name type="scientific">Dawidia soli</name>
    <dbReference type="NCBI Taxonomy" id="2782352"/>
    <lineage>
        <taxon>Bacteria</taxon>
        <taxon>Pseudomonadati</taxon>
        <taxon>Bacteroidota</taxon>
        <taxon>Cytophagia</taxon>
        <taxon>Cytophagales</taxon>
        <taxon>Chryseotaleaceae</taxon>
        <taxon>Dawidia</taxon>
    </lineage>
</organism>
<dbReference type="PANTHER" id="PTHR46796:SF13">
    <property type="entry name" value="HTH-TYPE TRANSCRIPTIONAL ACTIVATOR RHAS"/>
    <property type="match status" value="1"/>
</dbReference>
<evidence type="ECO:0000259" key="4">
    <source>
        <dbReference type="PROSITE" id="PS01124"/>
    </source>
</evidence>
<evidence type="ECO:0000256" key="2">
    <source>
        <dbReference type="ARBA" id="ARBA00023125"/>
    </source>
</evidence>